<dbReference type="RefSeq" id="WP_040136645.1">
    <property type="nucleotide sequence ID" value="NZ_CP007795.1"/>
</dbReference>
<dbReference type="InterPro" id="IPR036291">
    <property type="entry name" value="NAD(P)-bd_dom_sf"/>
</dbReference>
<feature type="domain" description="Methylene-tetrahydromethanopterin dehydrogenase N-terminal" evidence="3">
    <location>
        <begin position="19"/>
        <end position="98"/>
    </location>
</feature>
<dbReference type="OrthoDB" id="7929761at2"/>
<dbReference type="GO" id="GO:0016491">
    <property type="term" value="F:oxidoreductase activity"/>
    <property type="evidence" value="ECO:0007669"/>
    <property type="project" value="UniProtKB-KW"/>
</dbReference>
<keyword evidence="2" id="KW-0812">Transmembrane</keyword>
<reference evidence="5 7" key="2">
    <citation type="submission" date="2018-01" db="EMBL/GenBank/DDBJ databases">
        <title>Whole genome sequence of Azospirillum brasilense REC3 isolated from strawberry roots.</title>
        <authorList>
            <person name="Fontana C.A."/>
            <person name="Salazar S.M."/>
            <person name="Bassi D."/>
            <person name="Puglisi E."/>
            <person name="Lovaisa N.C."/>
            <person name="Toffoli L.M."/>
            <person name="Pedraza R."/>
            <person name="Cocconcelli P.S."/>
        </authorList>
    </citation>
    <scope>NUCLEOTIDE SEQUENCE [LARGE SCALE GENOMIC DNA]</scope>
    <source>
        <strain evidence="5 7">REC3</strain>
        <plasmid evidence="5">p17unnamed</plasmid>
    </source>
</reference>
<accession>A0A060DRA5</accession>
<gene>
    <name evidence="4" type="ORF">ABAZ39_25460</name>
    <name evidence="5" type="ORF">C1S70_23215</name>
</gene>
<geneLocation type="plasmid" evidence="4 6">
    <name>AbAZ39_p2</name>
</geneLocation>
<evidence type="ECO:0000313" key="7">
    <source>
        <dbReference type="Proteomes" id="UP000236268"/>
    </source>
</evidence>
<dbReference type="InterPro" id="IPR046346">
    <property type="entry name" value="Aminoacid_DH-like_N_sf"/>
</dbReference>
<evidence type="ECO:0000313" key="6">
    <source>
        <dbReference type="Proteomes" id="UP000027186"/>
    </source>
</evidence>
<dbReference type="Proteomes" id="UP000236268">
    <property type="component" value="Unassembled WGS sequence"/>
</dbReference>
<name>A0A060DRA5_9PROT</name>
<accession>A0A2K1FVJ5</accession>
<evidence type="ECO:0000313" key="5">
    <source>
        <dbReference type="EMBL" id="PNQ96546.1"/>
    </source>
</evidence>
<keyword evidence="2" id="KW-1133">Transmembrane helix</keyword>
<evidence type="ECO:0000256" key="1">
    <source>
        <dbReference type="ARBA" id="ARBA00023002"/>
    </source>
</evidence>
<dbReference type="EMBL" id="CP007795">
    <property type="protein sequence ID" value="AIB15245.1"/>
    <property type="molecule type" value="Genomic_DNA"/>
</dbReference>
<keyword evidence="1" id="KW-0560">Oxidoreductase</keyword>
<dbReference type="InterPro" id="IPR015259">
    <property type="entry name" value="Methyl-teptahyd_DH_N"/>
</dbReference>
<dbReference type="Pfam" id="PF09176">
    <property type="entry name" value="Mpt_N"/>
    <property type="match status" value="1"/>
</dbReference>
<dbReference type="SUPFAM" id="SSF53223">
    <property type="entry name" value="Aminoacid dehydrogenase-like, N-terminal domain"/>
    <property type="match status" value="1"/>
</dbReference>
<dbReference type="EMBL" id="POWG01000029">
    <property type="protein sequence ID" value="PNQ96546.1"/>
    <property type="molecule type" value="Genomic_DNA"/>
</dbReference>
<dbReference type="AlphaFoldDB" id="A0A060DRA5"/>
<feature type="transmembrane region" description="Helical" evidence="2">
    <location>
        <begin position="86"/>
        <end position="110"/>
    </location>
</feature>
<proteinExistence type="predicted"/>
<sequence>MAAPYVLHMLTPLKHVSAFDVNMAADAGMGPLFPYTGVALEEVTGITQDAMFSRDPANAARTGLFIGGRDAVLALDMMDAARKAMFAPFTISVMVDPSGAFTTAGAMVAVVERALRRSHPDGIKGLNLKVFGATGVVGGIAAVIAALAGARVTLVSHRGLSGVEPKAAEFRRRFGVELACADAPDDAAREALLVDAEVVFGCGRAGVQILSARNLAAAARLLVAADINAVPPSGIEGVGAKDNGTPLPTGRGVGVGALAVGAVKFRVQHALLTRLAAAKTAVYLDFCDAYDAARQIAG</sequence>
<keyword evidence="4" id="KW-0614">Plasmid</keyword>
<organism evidence="4 6">
    <name type="scientific">Azospirillum argentinense</name>
    <dbReference type="NCBI Taxonomy" id="2970906"/>
    <lineage>
        <taxon>Bacteria</taxon>
        <taxon>Pseudomonadati</taxon>
        <taxon>Pseudomonadota</taxon>
        <taxon>Alphaproteobacteria</taxon>
        <taxon>Rhodospirillales</taxon>
        <taxon>Azospirillaceae</taxon>
        <taxon>Azospirillum</taxon>
    </lineage>
</organism>
<keyword evidence="2" id="KW-0472">Membrane</keyword>
<dbReference type="Proteomes" id="UP000027186">
    <property type="component" value="Plasmid AbAZ39_p2"/>
</dbReference>
<dbReference type="KEGG" id="abq:ABAZ39_25460"/>
<dbReference type="InterPro" id="IPR037089">
    <property type="entry name" value="Methyl-teptahyd_DH_N_sf"/>
</dbReference>
<dbReference type="Gene3D" id="3.40.50.720">
    <property type="entry name" value="NAD(P)-binding Rossmann-like Domain"/>
    <property type="match status" value="1"/>
</dbReference>
<dbReference type="Gene3D" id="3.40.50.10280">
    <property type="entry name" value="Methylene-tetrahydromethanopterin dehydrogenase, N-terminal domain"/>
    <property type="match status" value="1"/>
</dbReference>
<dbReference type="SUPFAM" id="SSF51735">
    <property type="entry name" value="NAD(P)-binding Rossmann-fold domains"/>
    <property type="match status" value="1"/>
</dbReference>
<evidence type="ECO:0000256" key="2">
    <source>
        <dbReference type="SAM" id="Phobius"/>
    </source>
</evidence>
<geneLocation type="plasmid" evidence="5">
    <name>p17unnamed</name>
</geneLocation>
<feature type="transmembrane region" description="Helical" evidence="2">
    <location>
        <begin position="130"/>
        <end position="150"/>
    </location>
</feature>
<reference evidence="4 6" key="1">
    <citation type="journal article" date="2014" name="Genome Announc.">
        <title>Complete Genome Sequence of the Model Rhizosphere Strain Azospirillum brasilense Az39, Successfully Applied in Agriculture.</title>
        <authorList>
            <person name="Rivera D."/>
            <person name="Revale S."/>
            <person name="Molina R."/>
            <person name="Gualpa J."/>
            <person name="Puente M."/>
            <person name="Maroniche G."/>
            <person name="Paris G."/>
            <person name="Baker D."/>
            <person name="Clavijo B."/>
            <person name="McLay K."/>
            <person name="Spaepen S."/>
            <person name="Perticari A."/>
            <person name="Vazquez M."/>
            <person name="Wisniewski-Dye F."/>
            <person name="Watkins C."/>
            <person name="Martinez-Abarca F."/>
            <person name="Vanderleyden J."/>
            <person name="Cassan F."/>
        </authorList>
    </citation>
    <scope>NUCLEOTIDE SEQUENCE [LARGE SCALE GENOMIC DNA]</scope>
    <source>
        <strain evidence="4 6">Az39</strain>
        <plasmid evidence="4">AbAZ39_p2</plasmid>
    </source>
</reference>
<evidence type="ECO:0000313" key="4">
    <source>
        <dbReference type="EMBL" id="AIB15245.1"/>
    </source>
</evidence>
<protein>
    <submittedName>
        <fullName evidence="4">Methylenetetrahydromethanopterin dehydrogenase</fullName>
    </submittedName>
</protein>
<evidence type="ECO:0000259" key="3">
    <source>
        <dbReference type="Pfam" id="PF09176"/>
    </source>
</evidence>